<feature type="transmembrane region" description="Helical" evidence="1">
    <location>
        <begin position="261"/>
        <end position="281"/>
    </location>
</feature>
<dbReference type="Proteomes" id="UP001240643">
    <property type="component" value="Unassembled WGS sequence"/>
</dbReference>
<evidence type="ECO:0000313" key="3">
    <source>
        <dbReference type="Proteomes" id="UP001240643"/>
    </source>
</evidence>
<gene>
    <name evidence="2" type="ORF">J2Z62_000213</name>
</gene>
<comment type="caution">
    <text evidence="2">The sequence shown here is derived from an EMBL/GenBank/DDBJ whole genome shotgun (WGS) entry which is preliminary data.</text>
</comment>
<protein>
    <submittedName>
        <fullName evidence="2">Membrane protein</fullName>
    </submittedName>
</protein>
<name>A0ABU0LYL4_9BACT</name>
<feature type="transmembrane region" description="Helical" evidence="1">
    <location>
        <begin position="199"/>
        <end position="224"/>
    </location>
</feature>
<feature type="transmembrane region" description="Helical" evidence="1">
    <location>
        <begin position="302"/>
        <end position="320"/>
    </location>
</feature>
<reference evidence="2" key="1">
    <citation type="submission" date="2023-07" db="EMBL/GenBank/DDBJ databases">
        <title>Genomic Encyclopedia of Type Strains, Phase IV (KMG-IV): sequencing the most valuable type-strain genomes for metagenomic binning, comparative biology and taxonomic classification.</title>
        <authorList>
            <person name="Goeker M."/>
        </authorList>
    </citation>
    <scope>NUCLEOTIDE SEQUENCE [LARGE SCALE GENOMIC DNA]</scope>
    <source>
        <strain evidence="2">DSM 21204</strain>
    </source>
</reference>
<keyword evidence="3" id="KW-1185">Reference proteome</keyword>
<sequence>MIANAVINREYNRLKKYLDIILSSKLVVDDLIRKNEQLKKAITHSLDIFYFLSDKKNDVAELDEFIAKYNDIVGLKYAVSKTVNFDDEYDLIDDINYLNTVIKNLYGCDINDLPSKSDAQSESEPVIQATEEPRVFSRAQSVQDNKTFAGNDSDFLNPEQMREALNETAKSFAAQQRLRAEIESGIFYIYKTKPREIIFLKYTLFFLFSLISLLSIVFSILILVNNSSSFSLSLDDYQKILGLNSEQIANLRSRLNGADQIQLIPVTSLVVGIILLSISLFSLTKIYRDLWGQHNDNIKYFLSTRILAFISIGILVIFLFNSLENFRSIFIFSLRGKNYFAESASLNVKLRDLFSAIYYIYMIIVILCAVCILLFVSAIFLNPKRDDAKIRDRINTILFEMNR</sequence>
<accession>A0ABU0LYL4</accession>
<dbReference type="EMBL" id="JAUSWO010000001">
    <property type="protein sequence ID" value="MDQ0513775.1"/>
    <property type="molecule type" value="Genomic_DNA"/>
</dbReference>
<feature type="transmembrane region" description="Helical" evidence="1">
    <location>
        <begin position="356"/>
        <end position="381"/>
    </location>
</feature>
<evidence type="ECO:0000256" key="1">
    <source>
        <dbReference type="SAM" id="Phobius"/>
    </source>
</evidence>
<keyword evidence="1" id="KW-1133">Transmembrane helix</keyword>
<dbReference type="RefSeq" id="WP_256547527.1">
    <property type="nucleotide sequence ID" value="NZ_CP101809.1"/>
</dbReference>
<keyword evidence="1" id="KW-0812">Transmembrane</keyword>
<evidence type="ECO:0000313" key="2">
    <source>
        <dbReference type="EMBL" id="MDQ0513775.1"/>
    </source>
</evidence>
<keyword evidence="1" id="KW-0472">Membrane</keyword>
<organism evidence="2 3">
    <name type="scientific">Mycoplasmoides fastidiosum</name>
    <dbReference type="NCBI Taxonomy" id="92758"/>
    <lineage>
        <taxon>Bacteria</taxon>
        <taxon>Bacillati</taxon>
        <taxon>Mycoplasmatota</taxon>
        <taxon>Mycoplasmoidales</taxon>
        <taxon>Mycoplasmoidaceae</taxon>
        <taxon>Mycoplasmoides</taxon>
    </lineage>
</organism>
<proteinExistence type="predicted"/>